<reference evidence="3" key="1">
    <citation type="journal article" date="2019" name="Int. J. Syst. Evol. Microbiol.">
        <title>The Global Catalogue of Microorganisms (GCM) 10K type strain sequencing project: providing services to taxonomists for standard genome sequencing and annotation.</title>
        <authorList>
            <consortium name="The Broad Institute Genomics Platform"/>
            <consortium name="The Broad Institute Genome Sequencing Center for Infectious Disease"/>
            <person name="Wu L."/>
            <person name="Ma J."/>
        </authorList>
    </citation>
    <scope>NUCLEOTIDE SEQUENCE [LARGE SCALE GENOMIC DNA]</scope>
    <source>
        <strain evidence="3">CGMCC 1.13587</strain>
    </source>
</reference>
<keyword evidence="3" id="KW-1185">Reference proteome</keyword>
<proteinExistence type="predicted"/>
<dbReference type="PROSITE" id="PS51257">
    <property type="entry name" value="PROKAR_LIPOPROTEIN"/>
    <property type="match status" value="1"/>
</dbReference>
<feature type="chain" id="PRO_5045889163" evidence="1">
    <location>
        <begin position="24"/>
        <end position="367"/>
    </location>
</feature>
<evidence type="ECO:0000313" key="2">
    <source>
        <dbReference type="EMBL" id="MFC5582716.1"/>
    </source>
</evidence>
<dbReference type="EMBL" id="JBHSNG010000023">
    <property type="protein sequence ID" value="MFC5582716.1"/>
    <property type="molecule type" value="Genomic_DNA"/>
</dbReference>
<evidence type="ECO:0000256" key="1">
    <source>
        <dbReference type="SAM" id="SignalP"/>
    </source>
</evidence>
<accession>A0ABW0T062</accession>
<sequence length="367" mass="39606">MRRYLTPCALWLLGCLVAAGSHAHDAGTPAPASAQGPTAGRLSIQLNNDRMTLAITKVPQVYLYGVIDADAPQRFESMVAAGKIPRGSDIYLNASSGDLRAGMALGRLFRKGAMVTHLGTPRRSRLATKISKTATCAGACSYAYFGGLYRWAPTGSDRIGLAPHQAMAAQTPEPEQVAAYLKEMGINLGPFATTLATSRDPVVWLTADQLTSTGLANNARLPLTVQSLLSPPAPSVTLDQVDRNGHHRLVIQCRPGQLTVTSFDMVGAAAAREILRRGTLAYIEINRQETLLQPPGGARAVNDSLTMTHDYPPTQIGHLLLARTIGAWVDGRNKSFRNGFVFELDPVREDLKKYYSACWKAAPWPTD</sequence>
<name>A0ABW0T062_9GAMM</name>
<gene>
    <name evidence="2" type="ORF">ACFPPB_16470</name>
</gene>
<protein>
    <submittedName>
        <fullName evidence="2">Uncharacterized protein</fullName>
    </submittedName>
</protein>
<keyword evidence="1" id="KW-0732">Signal</keyword>
<feature type="signal peptide" evidence="1">
    <location>
        <begin position="1"/>
        <end position="23"/>
    </location>
</feature>
<dbReference type="Proteomes" id="UP001596111">
    <property type="component" value="Unassembled WGS sequence"/>
</dbReference>
<comment type="caution">
    <text evidence="2">The sequence shown here is derived from an EMBL/GenBank/DDBJ whole genome shotgun (WGS) entry which is preliminary data.</text>
</comment>
<organism evidence="2 3">
    <name type="scientific">Rhodanobacter terrae</name>
    <dbReference type="NCBI Taxonomy" id="418647"/>
    <lineage>
        <taxon>Bacteria</taxon>
        <taxon>Pseudomonadati</taxon>
        <taxon>Pseudomonadota</taxon>
        <taxon>Gammaproteobacteria</taxon>
        <taxon>Lysobacterales</taxon>
        <taxon>Rhodanobacteraceae</taxon>
        <taxon>Rhodanobacter</taxon>
    </lineage>
</organism>
<evidence type="ECO:0000313" key="3">
    <source>
        <dbReference type="Proteomes" id="UP001596111"/>
    </source>
</evidence>
<dbReference type="RefSeq" id="WP_377329064.1">
    <property type="nucleotide sequence ID" value="NZ_JBHSNG010000023.1"/>
</dbReference>